<protein>
    <submittedName>
        <fullName evidence="1">Uncharacterized protein</fullName>
    </submittedName>
</protein>
<reference evidence="1" key="1">
    <citation type="submission" date="2014-11" db="EMBL/GenBank/DDBJ databases">
        <authorList>
            <person name="Amaro Gonzalez C."/>
        </authorList>
    </citation>
    <scope>NUCLEOTIDE SEQUENCE</scope>
</reference>
<proteinExistence type="predicted"/>
<dbReference type="EMBL" id="GBXM01055411">
    <property type="protein sequence ID" value="JAH53166.1"/>
    <property type="molecule type" value="Transcribed_RNA"/>
</dbReference>
<accession>A0A0E9THT3</accession>
<dbReference type="AlphaFoldDB" id="A0A0E9THT3"/>
<evidence type="ECO:0000313" key="1">
    <source>
        <dbReference type="EMBL" id="JAH53166.1"/>
    </source>
</evidence>
<organism evidence="1">
    <name type="scientific">Anguilla anguilla</name>
    <name type="common">European freshwater eel</name>
    <name type="synonym">Muraena anguilla</name>
    <dbReference type="NCBI Taxonomy" id="7936"/>
    <lineage>
        <taxon>Eukaryota</taxon>
        <taxon>Metazoa</taxon>
        <taxon>Chordata</taxon>
        <taxon>Craniata</taxon>
        <taxon>Vertebrata</taxon>
        <taxon>Euteleostomi</taxon>
        <taxon>Actinopterygii</taxon>
        <taxon>Neopterygii</taxon>
        <taxon>Teleostei</taxon>
        <taxon>Anguilliformes</taxon>
        <taxon>Anguillidae</taxon>
        <taxon>Anguilla</taxon>
    </lineage>
</organism>
<reference evidence="1" key="2">
    <citation type="journal article" date="2015" name="Fish Shellfish Immunol.">
        <title>Early steps in the European eel (Anguilla anguilla)-Vibrio vulnificus interaction in the gills: Role of the RtxA13 toxin.</title>
        <authorList>
            <person name="Callol A."/>
            <person name="Pajuelo D."/>
            <person name="Ebbesson L."/>
            <person name="Teles M."/>
            <person name="MacKenzie S."/>
            <person name="Amaro C."/>
        </authorList>
    </citation>
    <scope>NUCLEOTIDE SEQUENCE</scope>
</reference>
<sequence length="67" mass="7701">MLGECYLLASLLEEFFLKILLLRGFVWVYYHINFNRPICSSCMLAGECKYTNLKYARTSCQAAGSVH</sequence>
<name>A0A0E9THT3_ANGAN</name>